<dbReference type="AlphaFoldDB" id="A0AAW2UW37"/>
<comment type="caution">
    <text evidence="2">The sequence shown here is derived from an EMBL/GenBank/DDBJ whole genome shotgun (WGS) entry which is preliminary data.</text>
</comment>
<protein>
    <submittedName>
        <fullName evidence="2">Uncharacterized protein</fullName>
    </submittedName>
</protein>
<sequence length="85" mass="9519">MAATTKVDNPRINEIEQEGTQDGVSHVVCMESEKTTDVVTNSSMAMDMHDHVQMAVPDQNTEVSKQVNEIFIGNIRLRQETERGD</sequence>
<reference evidence="2" key="1">
    <citation type="submission" date="2020-06" db="EMBL/GenBank/DDBJ databases">
        <authorList>
            <person name="Li T."/>
            <person name="Hu X."/>
            <person name="Zhang T."/>
            <person name="Song X."/>
            <person name="Zhang H."/>
            <person name="Dai N."/>
            <person name="Sheng W."/>
            <person name="Hou X."/>
            <person name="Wei L."/>
        </authorList>
    </citation>
    <scope>NUCLEOTIDE SEQUENCE</scope>
    <source>
        <strain evidence="2">KEN1</strain>
        <tissue evidence="2">Leaf</tissue>
    </source>
</reference>
<organism evidence="2">
    <name type="scientific">Sesamum latifolium</name>
    <dbReference type="NCBI Taxonomy" id="2727402"/>
    <lineage>
        <taxon>Eukaryota</taxon>
        <taxon>Viridiplantae</taxon>
        <taxon>Streptophyta</taxon>
        <taxon>Embryophyta</taxon>
        <taxon>Tracheophyta</taxon>
        <taxon>Spermatophyta</taxon>
        <taxon>Magnoliopsida</taxon>
        <taxon>eudicotyledons</taxon>
        <taxon>Gunneridae</taxon>
        <taxon>Pentapetalae</taxon>
        <taxon>asterids</taxon>
        <taxon>lamiids</taxon>
        <taxon>Lamiales</taxon>
        <taxon>Pedaliaceae</taxon>
        <taxon>Sesamum</taxon>
    </lineage>
</organism>
<dbReference type="EMBL" id="JACGWN010000011">
    <property type="protein sequence ID" value="KAL0421130.1"/>
    <property type="molecule type" value="Genomic_DNA"/>
</dbReference>
<reference evidence="2" key="2">
    <citation type="journal article" date="2024" name="Plant">
        <title>Genomic evolution and insights into agronomic trait innovations of Sesamum species.</title>
        <authorList>
            <person name="Miao H."/>
            <person name="Wang L."/>
            <person name="Qu L."/>
            <person name="Liu H."/>
            <person name="Sun Y."/>
            <person name="Le M."/>
            <person name="Wang Q."/>
            <person name="Wei S."/>
            <person name="Zheng Y."/>
            <person name="Lin W."/>
            <person name="Duan Y."/>
            <person name="Cao H."/>
            <person name="Xiong S."/>
            <person name="Wang X."/>
            <person name="Wei L."/>
            <person name="Li C."/>
            <person name="Ma Q."/>
            <person name="Ju M."/>
            <person name="Zhao R."/>
            <person name="Li G."/>
            <person name="Mu C."/>
            <person name="Tian Q."/>
            <person name="Mei H."/>
            <person name="Zhang T."/>
            <person name="Gao T."/>
            <person name="Zhang H."/>
        </authorList>
    </citation>
    <scope>NUCLEOTIDE SEQUENCE</scope>
    <source>
        <strain evidence="2">KEN1</strain>
    </source>
</reference>
<feature type="region of interest" description="Disordered" evidence="1">
    <location>
        <begin position="1"/>
        <end position="22"/>
    </location>
</feature>
<gene>
    <name evidence="2" type="ORF">Slati_3135900</name>
</gene>
<accession>A0AAW2UW37</accession>
<evidence type="ECO:0000313" key="2">
    <source>
        <dbReference type="EMBL" id="KAL0421130.1"/>
    </source>
</evidence>
<proteinExistence type="predicted"/>
<evidence type="ECO:0000256" key="1">
    <source>
        <dbReference type="SAM" id="MobiDB-lite"/>
    </source>
</evidence>
<name>A0AAW2UW37_9LAMI</name>